<keyword evidence="6" id="KW-0808">Transferase</keyword>
<comment type="subcellular location">
    <subcellularLocation>
        <location evidence="1">Membrane</location>
        <topology evidence="1">Multi-pass membrane protein</topology>
    </subcellularLocation>
</comment>
<sequence>MSGTPLSPATPRAWTGYIIPVLFLAAVTANVAGLVVHLGQAAEPAHLAAVVFAVANLVWVGLETPVTFRRPSAPPREVATLLFYGGARVAVIAAAFLGPFPWQRLTPLAVLPALLFVAGVALRQIAMRTLGQFYSHHVIRRDDHVIVRTGPYRVVRHPAYAGMLLGHTGLVLFFLNPFSVALLVVLVLAIARRIHVEERELLAIPAYRDYATGHPRLVPGLW</sequence>
<evidence type="ECO:0000256" key="3">
    <source>
        <dbReference type="ARBA" id="ARBA00022989"/>
    </source>
</evidence>
<dbReference type="InterPro" id="IPR007269">
    <property type="entry name" value="ICMT_MeTrfase"/>
</dbReference>
<dbReference type="GO" id="GO:0016020">
    <property type="term" value="C:membrane"/>
    <property type="evidence" value="ECO:0007669"/>
    <property type="project" value="UniProtKB-SubCell"/>
</dbReference>
<dbReference type="Gene3D" id="1.20.120.1630">
    <property type="match status" value="1"/>
</dbReference>
<evidence type="ECO:0000313" key="6">
    <source>
        <dbReference type="EMBL" id="MBB4920583.1"/>
    </source>
</evidence>
<dbReference type="EMBL" id="JACHJP010000014">
    <property type="protein sequence ID" value="MBB4920583.1"/>
    <property type="molecule type" value="Genomic_DNA"/>
</dbReference>
<dbReference type="AlphaFoldDB" id="A0A7W7QVK3"/>
<feature type="transmembrane region" description="Helical" evidence="5">
    <location>
        <begin position="170"/>
        <end position="191"/>
    </location>
</feature>
<dbReference type="PANTHER" id="PTHR12714">
    <property type="entry name" value="PROTEIN-S ISOPRENYLCYSTEINE O-METHYLTRANSFERASE"/>
    <property type="match status" value="1"/>
</dbReference>
<organism evidence="6 7">
    <name type="scientific">Streptosporangium saharense</name>
    <dbReference type="NCBI Taxonomy" id="1706840"/>
    <lineage>
        <taxon>Bacteria</taxon>
        <taxon>Bacillati</taxon>
        <taxon>Actinomycetota</taxon>
        <taxon>Actinomycetes</taxon>
        <taxon>Streptosporangiales</taxon>
        <taxon>Streptosporangiaceae</taxon>
        <taxon>Streptosporangium</taxon>
    </lineage>
</organism>
<keyword evidence="6" id="KW-0489">Methyltransferase</keyword>
<keyword evidence="4 5" id="KW-0472">Membrane</keyword>
<keyword evidence="2 5" id="KW-0812">Transmembrane</keyword>
<name>A0A7W7QVK3_9ACTN</name>
<accession>A0A7W7QVK3</accession>
<dbReference type="PANTHER" id="PTHR12714:SF9">
    <property type="entry name" value="PROTEIN-S-ISOPRENYLCYSTEINE O-METHYLTRANSFERASE"/>
    <property type="match status" value="1"/>
</dbReference>
<evidence type="ECO:0000256" key="4">
    <source>
        <dbReference type="ARBA" id="ARBA00023136"/>
    </source>
</evidence>
<dbReference type="RefSeq" id="WP_184725037.1">
    <property type="nucleotide sequence ID" value="NZ_JACHJP010000014.1"/>
</dbReference>
<feature type="transmembrane region" description="Helical" evidence="5">
    <location>
        <begin position="14"/>
        <end position="38"/>
    </location>
</feature>
<evidence type="ECO:0000313" key="7">
    <source>
        <dbReference type="Proteomes" id="UP000552644"/>
    </source>
</evidence>
<dbReference type="GO" id="GO:0004671">
    <property type="term" value="F:protein C-terminal S-isoprenylcysteine carboxyl O-methyltransferase activity"/>
    <property type="evidence" value="ECO:0007669"/>
    <property type="project" value="InterPro"/>
</dbReference>
<feature type="transmembrane region" description="Helical" evidence="5">
    <location>
        <begin position="82"/>
        <end position="100"/>
    </location>
</feature>
<reference evidence="6 7" key="1">
    <citation type="submission" date="2020-08" db="EMBL/GenBank/DDBJ databases">
        <title>Genomic Encyclopedia of Type Strains, Phase III (KMG-III): the genomes of soil and plant-associated and newly described type strains.</title>
        <authorList>
            <person name="Whitman W."/>
        </authorList>
    </citation>
    <scope>NUCLEOTIDE SEQUENCE [LARGE SCALE GENOMIC DNA]</scope>
    <source>
        <strain evidence="6 7">CECT 8840</strain>
    </source>
</reference>
<proteinExistence type="predicted"/>
<keyword evidence="3 5" id="KW-1133">Transmembrane helix</keyword>
<evidence type="ECO:0000256" key="2">
    <source>
        <dbReference type="ARBA" id="ARBA00022692"/>
    </source>
</evidence>
<feature type="transmembrane region" description="Helical" evidence="5">
    <location>
        <begin position="45"/>
        <end position="62"/>
    </location>
</feature>
<protein>
    <submittedName>
        <fullName evidence="6">Protein-S-isoprenylcysteine O-methyltransferase Ste14</fullName>
    </submittedName>
</protein>
<dbReference type="Proteomes" id="UP000552644">
    <property type="component" value="Unassembled WGS sequence"/>
</dbReference>
<evidence type="ECO:0000256" key="5">
    <source>
        <dbReference type="SAM" id="Phobius"/>
    </source>
</evidence>
<dbReference type="Pfam" id="PF04140">
    <property type="entry name" value="ICMT"/>
    <property type="match status" value="1"/>
</dbReference>
<keyword evidence="7" id="KW-1185">Reference proteome</keyword>
<gene>
    <name evidence="6" type="ORF">FHS44_007734</name>
</gene>
<evidence type="ECO:0000256" key="1">
    <source>
        <dbReference type="ARBA" id="ARBA00004141"/>
    </source>
</evidence>
<comment type="caution">
    <text evidence="6">The sequence shown here is derived from an EMBL/GenBank/DDBJ whole genome shotgun (WGS) entry which is preliminary data.</text>
</comment>
<feature type="transmembrane region" description="Helical" evidence="5">
    <location>
        <begin position="107"/>
        <end position="126"/>
    </location>
</feature>
<dbReference type="GO" id="GO:0032259">
    <property type="term" value="P:methylation"/>
    <property type="evidence" value="ECO:0007669"/>
    <property type="project" value="UniProtKB-KW"/>
</dbReference>